<protein>
    <submittedName>
        <fullName evidence="1">Uncharacterized protein</fullName>
    </submittedName>
</protein>
<reference evidence="1" key="1">
    <citation type="submission" date="2018-02" db="EMBL/GenBank/DDBJ databases">
        <title>Rhizophora mucronata_Transcriptome.</title>
        <authorList>
            <person name="Meera S.P."/>
            <person name="Sreeshan A."/>
            <person name="Augustine A."/>
        </authorList>
    </citation>
    <scope>NUCLEOTIDE SEQUENCE</scope>
    <source>
        <tissue evidence="1">Leaf</tissue>
    </source>
</reference>
<proteinExistence type="predicted"/>
<sequence length="31" mass="3359">MPCQDSLIAMATPPGFRDILVMMRRGCSSSS</sequence>
<dbReference type="AlphaFoldDB" id="A0A2P2NWP1"/>
<accession>A0A2P2NWP1</accession>
<name>A0A2P2NWP1_RHIMU</name>
<dbReference type="EMBL" id="GGEC01066376">
    <property type="protein sequence ID" value="MBX46860.1"/>
    <property type="molecule type" value="Transcribed_RNA"/>
</dbReference>
<evidence type="ECO:0000313" key="1">
    <source>
        <dbReference type="EMBL" id="MBX46860.1"/>
    </source>
</evidence>
<organism evidence="1">
    <name type="scientific">Rhizophora mucronata</name>
    <name type="common">Asiatic mangrove</name>
    <dbReference type="NCBI Taxonomy" id="61149"/>
    <lineage>
        <taxon>Eukaryota</taxon>
        <taxon>Viridiplantae</taxon>
        <taxon>Streptophyta</taxon>
        <taxon>Embryophyta</taxon>
        <taxon>Tracheophyta</taxon>
        <taxon>Spermatophyta</taxon>
        <taxon>Magnoliopsida</taxon>
        <taxon>eudicotyledons</taxon>
        <taxon>Gunneridae</taxon>
        <taxon>Pentapetalae</taxon>
        <taxon>rosids</taxon>
        <taxon>fabids</taxon>
        <taxon>Malpighiales</taxon>
        <taxon>Rhizophoraceae</taxon>
        <taxon>Rhizophora</taxon>
    </lineage>
</organism>